<name>A3JY99_SAGS3</name>
<dbReference type="Proteomes" id="UP000005713">
    <property type="component" value="Unassembled WGS sequence"/>
</dbReference>
<evidence type="ECO:0000313" key="3">
    <source>
        <dbReference type="EMBL" id="EBA10485.1"/>
    </source>
</evidence>
<reference evidence="3 4" key="1">
    <citation type="submission" date="2006-06" db="EMBL/GenBank/DDBJ databases">
        <authorList>
            <person name="Moran M.A."/>
            <person name="Ferriera S."/>
            <person name="Johnson J."/>
            <person name="Kravitz S."/>
            <person name="Beeson K."/>
            <person name="Sutton G."/>
            <person name="Rogers Y.-H."/>
            <person name="Friedman R."/>
            <person name="Frazier M."/>
            <person name="Venter J.C."/>
        </authorList>
    </citation>
    <scope>NUCLEOTIDE SEQUENCE [LARGE SCALE GENOMIC DNA]</scope>
    <source>
        <strain evidence="3 4">E-37</strain>
    </source>
</reference>
<organism evidence="3 4">
    <name type="scientific">Sagittula stellata (strain ATCC 700073 / DSM 11524 / E-37)</name>
    <dbReference type="NCBI Taxonomy" id="388399"/>
    <lineage>
        <taxon>Bacteria</taxon>
        <taxon>Pseudomonadati</taxon>
        <taxon>Pseudomonadota</taxon>
        <taxon>Alphaproteobacteria</taxon>
        <taxon>Rhodobacterales</taxon>
        <taxon>Roseobacteraceae</taxon>
        <taxon>Sagittula</taxon>
    </lineage>
</organism>
<evidence type="ECO:0000256" key="1">
    <source>
        <dbReference type="ARBA" id="ARBA00004196"/>
    </source>
</evidence>
<comment type="subcellular location">
    <subcellularLocation>
        <location evidence="1">Cell envelope</location>
    </subcellularLocation>
</comment>
<proteinExistence type="predicted"/>
<gene>
    <name evidence="3" type="ORF">SSE37_20807</name>
</gene>
<feature type="region of interest" description="Disordered" evidence="2">
    <location>
        <begin position="50"/>
        <end position="77"/>
    </location>
</feature>
<dbReference type="Gene3D" id="3.40.190.170">
    <property type="entry name" value="Bacterial extracellular solute-binding protein, family 7"/>
    <property type="match status" value="1"/>
</dbReference>
<sequence length="77" mass="8166">MSPSLTVDEVTGSHTDAAGDKSLHNLFFIPGRNKHAYDSLPDDLKAVIDPTSGPETAAREVRTRDTGAAEGRAVMEA</sequence>
<dbReference type="GO" id="GO:0030313">
    <property type="term" value="C:cell envelope"/>
    <property type="evidence" value="ECO:0007669"/>
    <property type="project" value="UniProtKB-SubCell"/>
</dbReference>
<feature type="region of interest" description="Disordered" evidence="2">
    <location>
        <begin position="1"/>
        <end position="21"/>
    </location>
</feature>
<dbReference type="InterPro" id="IPR038404">
    <property type="entry name" value="TRAP_DctP_sf"/>
</dbReference>
<accession>A3JY99</accession>
<comment type="caution">
    <text evidence="3">The sequence shown here is derived from an EMBL/GenBank/DDBJ whole genome shotgun (WGS) entry which is preliminary data.</text>
</comment>
<dbReference type="OrthoDB" id="7822595at2"/>
<evidence type="ECO:0000313" key="4">
    <source>
        <dbReference type="Proteomes" id="UP000005713"/>
    </source>
</evidence>
<keyword evidence="4" id="KW-1185">Reference proteome</keyword>
<dbReference type="AlphaFoldDB" id="A3JY99"/>
<evidence type="ECO:0000256" key="2">
    <source>
        <dbReference type="SAM" id="MobiDB-lite"/>
    </source>
</evidence>
<dbReference type="RefSeq" id="WP_005855380.1">
    <property type="nucleotide sequence ID" value="NZ_AAYA01000001.1"/>
</dbReference>
<protein>
    <submittedName>
        <fullName evidence="3">TRAP-type C4-dicarboxylate transport system, periplasmic component</fullName>
    </submittedName>
</protein>
<dbReference type="EMBL" id="AAYA01000001">
    <property type="protein sequence ID" value="EBA10485.1"/>
    <property type="molecule type" value="Genomic_DNA"/>
</dbReference>
<dbReference type="eggNOG" id="COG1638">
    <property type="taxonomic scope" value="Bacteria"/>
</dbReference>
<feature type="compositionally biased region" description="Basic and acidic residues" evidence="2">
    <location>
        <begin position="57"/>
        <end position="77"/>
    </location>
</feature>